<protein>
    <submittedName>
        <fullName evidence="1">Uncharacterized protein</fullName>
    </submittedName>
</protein>
<dbReference type="HOGENOM" id="CLU_2556472_0_0_0"/>
<dbReference type="InParanoid" id="Q01ZR6"/>
<dbReference type="EMBL" id="CP000473">
    <property type="protein sequence ID" value="ABJ84849.1"/>
    <property type="molecule type" value="Genomic_DNA"/>
</dbReference>
<accession>Q01ZR6</accession>
<gene>
    <name evidence="1" type="ordered locus">Acid_3881</name>
</gene>
<organism evidence="1">
    <name type="scientific">Solibacter usitatus (strain Ellin6076)</name>
    <dbReference type="NCBI Taxonomy" id="234267"/>
    <lineage>
        <taxon>Bacteria</taxon>
        <taxon>Pseudomonadati</taxon>
        <taxon>Acidobacteriota</taxon>
        <taxon>Terriglobia</taxon>
        <taxon>Bryobacterales</taxon>
        <taxon>Solibacteraceae</taxon>
        <taxon>Candidatus Solibacter</taxon>
    </lineage>
</organism>
<proteinExistence type="predicted"/>
<name>Q01ZR6_SOLUE</name>
<evidence type="ECO:0000313" key="1">
    <source>
        <dbReference type="EMBL" id="ABJ84849.1"/>
    </source>
</evidence>
<dbReference type="STRING" id="234267.Acid_3881"/>
<reference evidence="1" key="1">
    <citation type="submission" date="2006-10" db="EMBL/GenBank/DDBJ databases">
        <title>Complete sequence of Solibacter usitatus Ellin6076.</title>
        <authorList>
            <consortium name="US DOE Joint Genome Institute"/>
            <person name="Copeland A."/>
            <person name="Lucas S."/>
            <person name="Lapidus A."/>
            <person name="Barry K."/>
            <person name="Detter J.C."/>
            <person name="Glavina del Rio T."/>
            <person name="Hammon N."/>
            <person name="Israni S."/>
            <person name="Dalin E."/>
            <person name="Tice H."/>
            <person name="Pitluck S."/>
            <person name="Thompson L.S."/>
            <person name="Brettin T."/>
            <person name="Bruce D."/>
            <person name="Han C."/>
            <person name="Tapia R."/>
            <person name="Gilna P."/>
            <person name="Schmutz J."/>
            <person name="Larimer F."/>
            <person name="Land M."/>
            <person name="Hauser L."/>
            <person name="Kyrpides N."/>
            <person name="Mikhailova N."/>
            <person name="Janssen P.H."/>
            <person name="Kuske C.R."/>
            <person name="Richardson P."/>
        </authorList>
    </citation>
    <scope>NUCLEOTIDE SEQUENCE</scope>
    <source>
        <strain evidence="1">Ellin6076</strain>
    </source>
</reference>
<sequence>MTDSSFLSNLIGKRVRVVCKDPVDCGDIPVLILREISPLGIVGEAGTEQHFFPWTEVVEITASPEIRVGDELALAVFADSEP</sequence>
<dbReference type="KEGG" id="sus:Acid_3881"/>
<dbReference type="AlphaFoldDB" id="Q01ZR6"/>